<dbReference type="EMBL" id="BARS01027237">
    <property type="protein sequence ID" value="GAG09664.1"/>
    <property type="molecule type" value="Genomic_DNA"/>
</dbReference>
<evidence type="ECO:0000313" key="2">
    <source>
        <dbReference type="EMBL" id="GAG09664.1"/>
    </source>
</evidence>
<evidence type="ECO:0000256" key="1">
    <source>
        <dbReference type="SAM" id="MobiDB-lite"/>
    </source>
</evidence>
<feature type="compositionally biased region" description="Basic and acidic residues" evidence="1">
    <location>
        <begin position="63"/>
        <end position="73"/>
    </location>
</feature>
<feature type="region of interest" description="Disordered" evidence="1">
    <location>
        <begin position="57"/>
        <end position="86"/>
    </location>
</feature>
<dbReference type="AlphaFoldDB" id="X0UUX1"/>
<gene>
    <name evidence="2" type="ORF">S01H1_42801</name>
</gene>
<protein>
    <submittedName>
        <fullName evidence="2">Uncharacterized protein</fullName>
    </submittedName>
</protein>
<proteinExistence type="predicted"/>
<accession>X0UUX1</accession>
<reference evidence="2" key="1">
    <citation type="journal article" date="2014" name="Front. Microbiol.">
        <title>High frequency of phylogenetically diverse reductive dehalogenase-homologous genes in deep subseafloor sedimentary metagenomes.</title>
        <authorList>
            <person name="Kawai M."/>
            <person name="Futagami T."/>
            <person name="Toyoda A."/>
            <person name="Takaki Y."/>
            <person name="Nishi S."/>
            <person name="Hori S."/>
            <person name="Arai W."/>
            <person name="Tsubouchi T."/>
            <person name="Morono Y."/>
            <person name="Uchiyama I."/>
            <person name="Ito T."/>
            <person name="Fujiyama A."/>
            <person name="Inagaki F."/>
            <person name="Takami H."/>
        </authorList>
    </citation>
    <scope>NUCLEOTIDE SEQUENCE</scope>
    <source>
        <strain evidence="2">Expedition CK06-06</strain>
    </source>
</reference>
<comment type="caution">
    <text evidence="2">The sequence shown here is derived from an EMBL/GenBank/DDBJ whole genome shotgun (WGS) entry which is preliminary data.</text>
</comment>
<feature type="non-terminal residue" evidence="2">
    <location>
        <position position="266"/>
    </location>
</feature>
<sequence>EEVVPEGIEEAVEGVVEAEEGTFTKKGGKWFDEKNVEVPDAEYVKYLEEEFTADVDAPSVEATKPKVEPKAEEPVVAPTPDTNVFKGKTDKQIKRINKVVDLTMEDPTSRDLQGAGTKAFIKKHKEAIDSEVARITKEAKEAEQAISEARKKKGTGAEQEVTTADVKSESEFLDEAGKPITPSVAEIKREERIMKSKDRAIQETSLQKLVDTNKMTPEQMELAMAKYDAAAKLAGTKSEGQGAKQGGTSKAKGVAKEKASPAVPES</sequence>
<feature type="region of interest" description="Disordered" evidence="1">
    <location>
        <begin position="234"/>
        <end position="266"/>
    </location>
</feature>
<feature type="non-terminal residue" evidence="2">
    <location>
        <position position="1"/>
    </location>
</feature>
<organism evidence="2">
    <name type="scientific">marine sediment metagenome</name>
    <dbReference type="NCBI Taxonomy" id="412755"/>
    <lineage>
        <taxon>unclassified sequences</taxon>
        <taxon>metagenomes</taxon>
        <taxon>ecological metagenomes</taxon>
    </lineage>
</organism>
<name>X0UUX1_9ZZZZ</name>
<feature type="region of interest" description="Disordered" evidence="1">
    <location>
        <begin position="146"/>
        <end position="178"/>
    </location>
</feature>